<dbReference type="EMBL" id="GEEE01002546">
    <property type="protein sequence ID" value="JAP60679.1"/>
    <property type="molecule type" value="Transcribed_RNA"/>
</dbReference>
<accession>A0A0V0J5J6</accession>
<reference evidence="1" key="1">
    <citation type="submission" date="2016-01" db="EMBL/GenBank/DDBJ databases">
        <title>Reference transcriptome for the parasite Schistocephalus solidus: insights into the molecular evolution of parasitism.</title>
        <authorList>
            <person name="Hebert F.O."/>
            <person name="Grambauer S."/>
            <person name="Barber I."/>
            <person name="Landry C.R."/>
            <person name="Aubin-Horth N."/>
        </authorList>
    </citation>
    <scope>NUCLEOTIDE SEQUENCE</scope>
</reference>
<organism evidence="1">
    <name type="scientific">Schistocephalus solidus</name>
    <name type="common">Tapeworm</name>
    <dbReference type="NCBI Taxonomy" id="70667"/>
    <lineage>
        <taxon>Eukaryota</taxon>
        <taxon>Metazoa</taxon>
        <taxon>Spiralia</taxon>
        <taxon>Lophotrochozoa</taxon>
        <taxon>Platyhelminthes</taxon>
        <taxon>Cestoda</taxon>
        <taxon>Eucestoda</taxon>
        <taxon>Diphyllobothriidea</taxon>
        <taxon>Diphyllobothriidae</taxon>
        <taxon>Schistocephalus</taxon>
    </lineage>
</organism>
<gene>
    <name evidence="1" type="ORF">TR88712</name>
</gene>
<feature type="non-terminal residue" evidence="1">
    <location>
        <position position="1"/>
    </location>
</feature>
<proteinExistence type="predicted"/>
<dbReference type="AlphaFoldDB" id="A0A0V0J5J6"/>
<protein>
    <submittedName>
        <fullName evidence="1">Uncharacterized protein</fullName>
    </submittedName>
</protein>
<name>A0A0V0J5J6_SCHSO</name>
<sequence>CRSSEGSRGGRGDCVSEAQVLVRQSPCDEFAGYQPGRCVVVSCERSVGRNNREGLGEGVVVHGSGGENSRSGGCAWGFGAGHIAVNSTVVNAHVTEYTHAVSECARAVMAVDAVGRYSRQWFTSICAML</sequence>
<dbReference type="EMBL" id="GEEE01022602">
    <property type="protein sequence ID" value="JAP40623.1"/>
    <property type="molecule type" value="Transcribed_RNA"/>
</dbReference>
<evidence type="ECO:0000313" key="1">
    <source>
        <dbReference type="EMBL" id="JAP60679.1"/>
    </source>
</evidence>